<comment type="caution">
    <text evidence="1">The sequence shown here is derived from an EMBL/GenBank/DDBJ whole genome shotgun (WGS) entry which is preliminary data.</text>
</comment>
<gene>
    <name evidence="1" type="ORF">LCGC14_2804780</name>
</gene>
<sequence>MLSKQEKQQIRVLLQDPRWKTAERLAELLINNLKENSNMRDTEWETLKATILEEGQIQGIRNLIKELYLNAQAD</sequence>
<dbReference type="AlphaFoldDB" id="A0A0F8YLN7"/>
<accession>A0A0F8YLN7</accession>
<dbReference type="EMBL" id="LAZR01052736">
    <property type="protein sequence ID" value="KKK82298.1"/>
    <property type="molecule type" value="Genomic_DNA"/>
</dbReference>
<organism evidence="1">
    <name type="scientific">marine sediment metagenome</name>
    <dbReference type="NCBI Taxonomy" id="412755"/>
    <lineage>
        <taxon>unclassified sequences</taxon>
        <taxon>metagenomes</taxon>
        <taxon>ecological metagenomes</taxon>
    </lineage>
</organism>
<name>A0A0F8YLN7_9ZZZZ</name>
<proteinExistence type="predicted"/>
<reference evidence="1" key="1">
    <citation type="journal article" date="2015" name="Nature">
        <title>Complex archaea that bridge the gap between prokaryotes and eukaryotes.</title>
        <authorList>
            <person name="Spang A."/>
            <person name="Saw J.H."/>
            <person name="Jorgensen S.L."/>
            <person name="Zaremba-Niedzwiedzka K."/>
            <person name="Martijn J."/>
            <person name="Lind A.E."/>
            <person name="van Eijk R."/>
            <person name="Schleper C."/>
            <person name="Guy L."/>
            <person name="Ettema T.J."/>
        </authorList>
    </citation>
    <scope>NUCLEOTIDE SEQUENCE</scope>
</reference>
<evidence type="ECO:0000313" key="1">
    <source>
        <dbReference type="EMBL" id="KKK82298.1"/>
    </source>
</evidence>
<protein>
    <submittedName>
        <fullName evidence="1">Uncharacterized protein</fullName>
    </submittedName>
</protein>